<keyword evidence="5" id="KW-0067">ATP-binding</keyword>
<dbReference type="PANTHER" id="PTHR43085">
    <property type="entry name" value="HEXOKINASE FAMILY MEMBER"/>
    <property type="match status" value="1"/>
</dbReference>
<dbReference type="Gene3D" id="3.40.1190.20">
    <property type="match status" value="1"/>
</dbReference>
<accession>A0A480AYG9</accession>
<protein>
    <submittedName>
        <fullName evidence="7">Fructokinase</fullName>
    </submittedName>
</protein>
<dbReference type="PROSITE" id="PS00584">
    <property type="entry name" value="PFKB_KINASES_2"/>
    <property type="match status" value="1"/>
</dbReference>
<evidence type="ECO:0000259" key="6">
    <source>
        <dbReference type="Pfam" id="PF00294"/>
    </source>
</evidence>
<reference evidence="8" key="1">
    <citation type="submission" date="2019-03" db="EMBL/GenBank/DDBJ databases">
        <title>Aquabacterium pictum sp.nov., the first bacteriochlorophyll a-containing freshwater bacterium in the genus Aquabacterium of the class Betaproteobacteria.</title>
        <authorList>
            <person name="Hirose S."/>
            <person name="Tank M."/>
            <person name="Hara E."/>
            <person name="Tamaki H."/>
            <person name="Takaichi S."/>
            <person name="Haruta S."/>
            <person name="Hanada S."/>
        </authorList>
    </citation>
    <scope>NUCLEOTIDE SEQUENCE [LARGE SCALE GENOMIC DNA]</scope>
    <source>
        <strain evidence="8">W35</strain>
    </source>
</reference>
<dbReference type="EMBL" id="BJCL01000007">
    <property type="protein sequence ID" value="GCL63848.1"/>
    <property type="molecule type" value="Genomic_DNA"/>
</dbReference>
<proteinExistence type="inferred from homology"/>
<evidence type="ECO:0000256" key="5">
    <source>
        <dbReference type="ARBA" id="ARBA00022840"/>
    </source>
</evidence>
<dbReference type="SUPFAM" id="SSF53613">
    <property type="entry name" value="Ribokinase-like"/>
    <property type="match status" value="1"/>
</dbReference>
<dbReference type="CDD" id="cd01167">
    <property type="entry name" value="bac_FRK"/>
    <property type="match status" value="1"/>
</dbReference>
<dbReference type="InterPro" id="IPR029056">
    <property type="entry name" value="Ribokinase-like"/>
</dbReference>
<dbReference type="AlphaFoldDB" id="A0A480AYG9"/>
<evidence type="ECO:0000256" key="4">
    <source>
        <dbReference type="ARBA" id="ARBA00022777"/>
    </source>
</evidence>
<evidence type="ECO:0000313" key="8">
    <source>
        <dbReference type="Proteomes" id="UP000301751"/>
    </source>
</evidence>
<comment type="similarity">
    <text evidence="1">Belongs to the carbohydrate kinase PfkB family.</text>
</comment>
<dbReference type="PANTHER" id="PTHR43085:SF1">
    <property type="entry name" value="PSEUDOURIDINE KINASE-RELATED"/>
    <property type="match status" value="1"/>
</dbReference>
<dbReference type="InterPro" id="IPR011611">
    <property type="entry name" value="PfkB_dom"/>
</dbReference>
<keyword evidence="8" id="KW-1185">Reference proteome</keyword>
<name>A0A480AYG9_9BURK</name>
<dbReference type="InterPro" id="IPR002173">
    <property type="entry name" value="Carboh/pur_kinase_PfkB_CS"/>
</dbReference>
<dbReference type="GO" id="GO:0005524">
    <property type="term" value="F:ATP binding"/>
    <property type="evidence" value="ECO:0007669"/>
    <property type="project" value="UniProtKB-KW"/>
</dbReference>
<dbReference type="InterPro" id="IPR050306">
    <property type="entry name" value="PfkB_Carbo_kinase"/>
</dbReference>
<gene>
    <name evidence="7" type="ORF">AQPW35_29290</name>
</gene>
<keyword evidence="2" id="KW-0808">Transferase</keyword>
<dbReference type="PROSITE" id="PS00583">
    <property type="entry name" value="PFKB_KINASES_1"/>
    <property type="match status" value="1"/>
</dbReference>
<sequence>MDNPESPTMFIVCGEALFDVFATGSTPTGLGFDGRIGGSPFNVALGLARLGQPVGFCGGVGTGFAGERLMQALDDEGIDARATARIDAPTTLSLIGLDARGVPSYAFYGQGCADRLLRAEHLEAIPAEANCFHLGSYAMVVQPVGATQRTLVEREHRRSVISYDPNIRANVEPDLDVWRATLQWMLPRTHLLKVSDEDLGLLYPGRSITQFAADALAAGTPLVVVTRGADGAVGFTARGSVHTPPVKVAVADTVGAGDTFQAALLTWAAETGRLTPAALAAIDNTALAEALGFAARAAAITCSRRGADLPRRAELA</sequence>
<evidence type="ECO:0000256" key="2">
    <source>
        <dbReference type="ARBA" id="ARBA00022679"/>
    </source>
</evidence>
<evidence type="ECO:0000256" key="3">
    <source>
        <dbReference type="ARBA" id="ARBA00022741"/>
    </source>
</evidence>
<comment type="caution">
    <text evidence="7">The sequence shown here is derived from an EMBL/GenBank/DDBJ whole genome shotgun (WGS) entry which is preliminary data.</text>
</comment>
<evidence type="ECO:0000256" key="1">
    <source>
        <dbReference type="ARBA" id="ARBA00010688"/>
    </source>
</evidence>
<dbReference type="GO" id="GO:0016301">
    <property type="term" value="F:kinase activity"/>
    <property type="evidence" value="ECO:0007669"/>
    <property type="project" value="UniProtKB-KW"/>
</dbReference>
<keyword evidence="4 7" id="KW-0418">Kinase</keyword>
<keyword evidence="3" id="KW-0547">Nucleotide-binding</keyword>
<evidence type="ECO:0000313" key="7">
    <source>
        <dbReference type="EMBL" id="GCL63848.1"/>
    </source>
</evidence>
<dbReference type="Proteomes" id="UP000301751">
    <property type="component" value="Unassembled WGS sequence"/>
</dbReference>
<feature type="domain" description="Carbohydrate kinase PfkB" evidence="6">
    <location>
        <begin position="28"/>
        <end position="309"/>
    </location>
</feature>
<dbReference type="Pfam" id="PF00294">
    <property type="entry name" value="PfkB"/>
    <property type="match status" value="1"/>
</dbReference>
<organism evidence="7 8">
    <name type="scientific">Pseudaquabacterium pictum</name>
    <dbReference type="NCBI Taxonomy" id="2315236"/>
    <lineage>
        <taxon>Bacteria</taxon>
        <taxon>Pseudomonadati</taxon>
        <taxon>Pseudomonadota</taxon>
        <taxon>Betaproteobacteria</taxon>
        <taxon>Burkholderiales</taxon>
        <taxon>Sphaerotilaceae</taxon>
        <taxon>Pseudaquabacterium</taxon>
    </lineage>
</organism>